<keyword evidence="1" id="KW-1133">Transmembrane helix</keyword>
<feature type="transmembrane region" description="Helical" evidence="1">
    <location>
        <begin position="31"/>
        <end position="51"/>
    </location>
</feature>
<reference evidence="2 3" key="1">
    <citation type="journal article" date="2017" name="Genome Announc.">
        <title>Draft Genome Sequence of Romboutsia maritimum sp. nov. Strain CCRI-22766(T), Isolated from Coastal Estuarine Mud.</title>
        <authorList>
            <person name="Maheux A.F."/>
            <person name="Boudreau D.K."/>
            <person name="Berube E."/>
            <person name="Boissinot M."/>
            <person name="Raymond F."/>
            <person name="Brodeur S."/>
            <person name="Corbeil J."/>
            <person name="Brightwell G."/>
            <person name="Broda D."/>
            <person name="Omar R.F."/>
            <person name="Bergeron M.G."/>
        </authorList>
    </citation>
    <scope>NUCLEOTIDE SEQUENCE [LARGE SCALE GENOMIC DNA]</scope>
    <source>
        <strain evidence="2 3">CCRI-22766</strain>
    </source>
</reference>
<dbReference type="InterPro" id="IPR007404">
    <property type="entry name" value="YdjM-like"/>
</dbReference>
<comment type="caution">
    <text evidence="2">The sequence shown here is derived from an EMBL/GenBank/DDBJ whole genome shotgun (WGS) entry which is preliminary data.</text>
</comment>
<dbReference type="OrthoDB" id="5459053at2"/>
<gene>
    <name evidence="2" type="ORF">CHF27_006130</name>
</gene>
<feature type="transmembrane region" description="Helical" evidence="1">
    <location>
        <begin position="7"/>
        <end position="25"/>
    </location>
</feature>
<organism evidence="2 3">
    <name type="scientific">Romboutsia maritimum</name>
    <dbReference type="NCBI Taxonomy" id="2020948"/>
    <lineage>
        <taxon>Bacteria</taxon>
        <taxon>Bacillati</taxon>
        <taxon>Bacillota</taxon>
        <taxon>Clostridia</taxon>
        <taxon>Peptostreptococcales</taxon>
        <taxon>Peptostreptococcaceae</taxon>
        <taxon>Romboutsia</taxon>
    </lineage>
</organism>
<protein>
    <submittedName>
        <fullName evidence="2">Metal-dependent hydrolase</fullName>
    </submittedName>
</protein>
<proteinExistence type="predicted"/>
<keyword evidence="3" id="KW-1185">Reference proteome</keyword>
<dbReference type="Pfam" id="PF04307">
    <property type="entry name" value="YdjM"/>
    <property type="match status" value="1"/>
</dbReference>
<dbReference type="RefSeq" id="WP_095405030.1">
    <property type="nucleotide sequence ID" value="NZ_NOJZ02000007.1"/>
</dbReference>
<dbReference type="PANTHER" id="PTHR35531:SF1">
    <property type="entry name" value="INNER MEMBRANE PROTEIN YBCI-RELATED"/>
    <property type="match status" value="1"/>
</dbReference>
<evidence type="ECO:0000313" key="2">
    <source>
        <dbReference type="EMBL" id="RDY23928.1"/>
    </source>
</evidence>
<sequence>MTKETHAKGGYVFALIFLPLFKNILSQGNNIIYQCVLVYIYIHFSYLGSLFPDIDMKNSYISKRLPILYKFFGKKFRHRSVTHSLIFIYFLCYLFKLLIMFTDNNIVFTFIYSGFIIGYFSHMCLDLITKEGIEILYPIRINFSIFPIKTNSKSEKFLSKMLNFLVVFLIGYRFYIFL</sequence>
<name>A0A371ITX0_9FIRM</name>
<keyword evidence="1" id="KW-0472">Membrane</keyword>
<accession>A0A371ITX0</accession>
<keyword evidence="1" id="KW-0812">Transmembrane</keyword>
<dbReference type="Proteomes" id="UP000243494">
    <property type="component" value="Unassembled WGS sequence"/>
</dbReference>
<keyword evidence="2" id="KW-0378">Hydrolase</keyword>
<dbReference type="EMBL" id="NOJZ02000007">
    <property type="protein sequence ID" value="RDY23928.1"/>
    <property type="molecule type" value="Genomic_DNA"/>
</dbReference>
<evidence type="ECO:0000256" key="1">
    <source>
        <dbReference type="SAM" id="Phobius"/>
    </source>
</evidence>
<feature type="transmembrane region" description="Helical" evidence="1">
    <location>
        <begin position="157"/>
        <end position="176"/>
    </location>
</feature>
<dbReference type="GO" id="GO:0016787">
    <property type="term" value="F:hydrolase activity"/>
    <property type="evidence" value="ECO:0007669"/>
    <property type="project" value="UniProtKB-KW"/>
</dbReference>
<dbReference type="PANTHER" id="PTHR35531">
    <property type="entry name" value="INNER MEMBRANE PROTEIN YBCI-RELATED"/>
    <property type="match status" value="1"/>
</dbReference>
<feature type="transmembrane region" description="Helical" evidence="1">
    <location>
        <begin position="107"/>
        <end position="128"/>
    </location>
</feature>
<dbReference type="AlphaFoldDB" id="A0A371ITX0"/>
<feature type="transmembrane region" description="Helical" evidence="1">
    <location>
        <begin position="80"/>
        <end position="101"/>
    </location>
</feature>
<evidence type="ECO:0000313" key="3">
    <source>
        <dbReference type="Proteomes" id="UP000243494"/>
    </source>
</evidence>